<gene>
    <name evidence="2" type="ORF">B296_00053734</name>
</gene>
<dbReference type="EMBL" id="AMZH03034095">
    <property type="protein sequence ID" value="RRT32057.1"/>
    <property type="molecule type" value="Genomic_DNA"/>
</dbReference>
<organism evidence="2 3">
    <name type="scientific">Ensete ventricosum</name>
    <name type="common">Abyssinian banana</name>
    <name type="synonym">Musa ensete</name>
    <dbReference type="NCBI Taxonomy" id="4639"/>
    <lineage>
        <taxon>Eukaryota</taxon>
        <taxon>Viridiplantae</taxon>
        <taxon>Streptophyta</taxon>
        <taxon>Embryophyta</taxon>
        <taxon>Tracheophyta</taxon>
        <taxon>Spermatophyta</taxon>
        <taxon>Magnoliopsida</taxon>
        <taxon>Liliopsida</taxon>
        <taxon>Zingiberales</taxon>
        <taxon>Musaceae</taxon>
        <taxon>Ensete</taxon>
    </lineage>
</organism>
<evidence type="ECO:0000313" key="3">
    <source>
        <dbReference type="Proteomes" id="UP000287651"/>
    </source>
</evidence>
<protein>
    <submittedName>
        <fullName evidence="2">Uncharacterized protein</fullName>
    </submittedName>
</protein>
<dbReference type="Proteomes" id="UP000287651">
    <property type="component" value="Unassembled WGS sequence"/>
</dbReference>
<comment type="caution">
    <text evidence="2">The sequence shown here is derived from an EMBL/GenBank/DDBJ whole genome shotgun (WGS) entry which is preliminary data.</text>
</comment>
<proteinExistence type="predicted"/>
<reference evidence="2 3" key="1">
    <citation type="journal article" date="2014" name="Agronomy (Basel)">
        <title>A Draft Genome Sequence for Ensete ventricosum, the Drought-Tolerant Tree Against Hunger.</title>
        <authorList>
            <person name="Harrison J."/>
            <person name="Moore K.A."/>
            <person name="Paszkiewicz K."/>
            <person name="Jones T."/>
            <person name="Grant M."/>
            <person name="Ambacheew D."/>
            <person name="Muzemil S."/>
            <person name="Studholme D.J."/>
        </authorList>
    </citation>
    <scope>NUCLEOTIDE SEQUENCE [LARGE SCALE GENOMIC DNA]</scope>
</reference>
<name>A0A426WXP8_ENSVE</name>
<evidence type="ECO:0000313" key="2">
    <source>
        <dbReference type="EMBL" id="RRT32057.1"/>
    </source>
</evidence>
<evidence type="ECO:0000256" key="1">
    <source>
        <dbReference type="SAM" id="MobiDB-lite"/>
    </source>
</evidence>
<feature type="region of interest" description="Disordered" evidence="1">
    <location>
        <begin position="46"/>
        <end position="65"/>
    </location>
</feature>
<dbReference type="AlphaFoldDB" id="A0A426WXP8"/>
<accession>A0A426WXP8</accession>
<sequence length="100" mass="11365">MILNVTFDDEPCNKTVMTKFMVVDIPLVYDVIIAQLTLNRLRDGVDLSHDNEVPNKNRHQGAEKRYEGVSPALFNDISLSKKVRPETPLLDTRDFAKPVP</sequence>